<proteinExistence type="inferred from homology"/>
<evidence type="ECO:0000259" key="10">
    <source>
        <dbReference type="Pfam" id="PF01467"/>
    </source>
</evidence>
<evidence type="ECO:0000313" key="12">
    <source>
        <dbReference type="Proteomes" id="UP000066549"/>
    </source>
</evidence>
<keyword evidence="3 9" id="KW-0548">Nucleotidyltransferase</keyword>
<evidence type="ECO:0000256" key="6">
    <source>
        <dbReference type="ARBA" id="ARBA00022842"/>
    </source>
</evidence>
<dbReference type="Pfam" id="PF01467">
    <property type="entry name" value="CTP_transf_like"/>
    <property type="match status" value="1"/>
</dbReference>
<feature type="domain" description="Cytidyltransferase-like" evidence="10">
    <location>
        <begin position="6"/>
        <end position="134"/>
    </location>
</feature>
<keyword evidence="4 9" id="KW-0547">Nucleotide-binding</keyword>
<comment type="cofactor">
    <cofactor evidence="9">
        <name>Mg(2+)</name>
        <dbReference type="ChEBI" id="CHEBI:18420"/>
    </cofactor>
</comment>
<evidence type="ECO:0000256" key="7">
    <source>
        <dbReference type="ARBA" id="ARBA00022993"/>
    </source>
</evidence>
<evidence type="ECO:0000256" key="4">
    <source>
        <dbReference type="ARBA" id="ARBA00022741"/>
    </source>
</evidence>
<dbReference type="HAMAP" id="MF_00151">
    <property type="entry name" value="PPAT_bact"/>
    <property type="match status" value="1"/>
</dbReference>
<comment type="subcellular location">
    <subcellularLocation>
        <location evidence="9">Cytoplasm</location>
    </subcellularLocation>
</comment>
<dbReference type="PRINTS" id="PR01020">
    <property type="entry name" value="LPSBIOSNTHSS"/>
</dbReference>
<dbReference type="Gene3D" id="3.40.50.620">
    <property type="entry name" value="HUPs"/>
    <property type="match status" value="1"/>
</dbReference>
<evidence type="ECO:0000256" key="5">
    <source>
        <dbReference type="ARBA" id="ARBA00022840"/>
    </source>
</evidence>
<keyword evidence="7 9" id="KW-0173">Coenzyme A biosynthesis</keyword>
<comment type="similarity">
    <text evidence="9">Belongs to the bacterial CoaD family.</text>
</comment>
<dbReference type="EC" id="2.7.7.3" evidence="9"/>
<feature type="binding site" evidence="9">
    <location>
        <begin position="10"/>
        <end position="11"/>
    </location>
    <ligand>
        <name>ATP</name>
        <dbReference type="ChEBI" id="CHEBI:30616"/>
    </ligand>
</feature>
<keyword evidence="1 9" id="KW-0963">Cytoplasm</keyword>
<evidence type="ECO:0000256" key="2">
    <source>
        <dbReference type="ARBA" id="ARBA00022679"/>
    </source>
</evidence>
<accession>A0A0H4IYR0</accession>
<dbReference type="PATRIC" id="fig|1623450.3.peg.1078"/>
<dbReference type="PANTHER" id="PTHR21342:SF1">
    <property type="entry name" value="PHOSPHOPANTETHEINE ADENYLYLTRANSFERASE"/>
    <property type="match status" value="1"/>
</dbReference>
<dbReference type="EMBL" id="CP011002">
    <property type="protein sequence ID" value="AKO66126.1"/>
    <property type="molecule type" value="Genomic_DNA"/>
</dbReference>
<keyword evidence="2 9" id="KW-0808">Transferase</keyword>
<evidence type="ECO:0000256" key="8">
    <source>
        <dbReference type="ARBA" id="ARBA00029346"/>
    </source>
</evidence>
<dbReference type="UniPathway" id="UPA00241">
    <property type="reaction ID" value="UER00355"/>
</dbReference>
<keyword evidence="12" id="KW-1185">Reference proteome</keyword>
<evidence type="ECO:0000313" key="11">
    <source>
        <dbReference type="EMBL" id="AKO66126.1"/>
    </source>
</evidence>
<feature type="binding site" evidence="9">
    <location>
        <position position="10"/>
    </location>
    <ligand>
        <name>substrate</name>
    </ligand>
</feature>
<dbReference type="AlphaFoldDB" id="A0A0H4IYR0"/>
<feature type="binding site" evidence="9">
    <location>
        <begin position="124"/>
        <end position="130"/>
    </location>
    <ligand>
        <name>ATP</name>
        <dbReference type="ChEBI" id="CHEBI:30616"/>
    </ligand>
</feature>
<comment type="catalytic activity">
    <reaction evidence="8 9">
        <text>(R)-4'-phosphopantetheine + ATP + H(+) = 3'-dephospho-CoA + diphosphate</text>
        <dbReference type="Rhea" id="RHEA:19801"/>
        <dbReference type="ChEBI" id="CHEBI:15378"/>
        <dbReference type="ChEBI" id="CHEBI:30616"/>
        <dbReference type="ChEBI" id="CHEBI:33019"/>
        <dbReference type="ChEBI" id="CHEBI:57328"/>
        <dbReference type="ChEBI" id="CHEBI:61723"/>
        <dbReference type="EC" id="2.7.7.3"/>
    </reaction>
</comment>
<dbReference type="InterPro" id="IPR004821">
    <property type="entry name" value="Cyt_trans-like"/>
</dbReference>
<protein>
    <recommendedName>
        <fullName evidence="9">Phosphopantetheine adenylyltransferase</fullName>
        <ecNumber evidence="9">2.7.7.3</ecNumber>
    </recommendedName>
    <alternativeName>
        <fullName evidence="9">Dephospho-CoA pyrophosphorylase</fullName>
    </alternativeName>
    <alternativeName>
        <fullName evidence="9">Pantetheine-phosphate adenylyltransferase</fullName>
        <shortName evidence="9">PPAT</shortName>
    </alternativeName>
</protein>
<feature type="binding site" evidence="9">
    <location>
        <position position="42"/>
    </location>
    <ligand>
        <name>substrate</name>
    </ligand>
</feature>
<feature type="binding site" evidence="9">
    <location>
        <position position="74"/>
    </location>
    <ligand>
        <name>substrate</name>
    </ligand>
</feature>
<dbReference type="InterPro" id="IPR001980">
    <property type="entry name" value="PPAT"/>
</dbReference>
<feature type="binding site" evidence="9">
    <location>
        <begin position="89"/>
        <end position="91"/>
    </location>
    <ligand>
        <name>ATP</name>
        <dbReference type="ChEBI" id="CHEBI:30616"/>
    </ligand>
</feature>
<gene>
    <name evidence="9" type="primary">coaD</name>
    <name evidence="11" type="ORF">VI33_05420</name>
</gene>
<keyword evidence="6 9" id="KW-0460">Magnesium</keyword>
<evidence type="ECO:0000256" key="1">
    <source>
        <dbReference type="ARBA" id="ARBA00022490"/>
    </source>
</evidence>
<dbReference type="SUPFAM" id="SSF52374">
    <property type="entry name" value="Nucleotidylyl transferase"/>
    <property type="match status" value="1"/>
</dbReference>
<dbReference type="GO" id="GO:0005737">
    <property type="term" value="C:cytoplasm"/>
    <property type="evidence" value="ECO:0007669"/>
    <property type="project" value="UniProtKB-SubCell"/>
</dbReference>
<evidence type="ECO:0000256" key="3">
    <source>
        <dbReference type="ARBA" id="ARBA00022695"/>
    </source>
</evidence>
<reference evidence="11 12" key="1">
    <citation type="submission" date="2015-03" db="EMBL/GenBank/DDBJ databases">
        <title>Comparative analysis of the OM43 clade including a novel species from Red Sea uncovers genomic and metabolic diversity among marine methylotrophs.</title>
        <authorList>
            <person name="Jimenez-Infante F."/>
            <person name="Ngugi D.K."/>
            <person name="Vinu M."/>
            <person name="Alam I."/>
            <person name="Kamau A."/>
            <person name="Blom J."/>
            <person name="Bajic V.B."/>
            <person name="Stingl U."/>
        </authorList>
    </citation>
    <scope>NUCLEOTIDE SEQUENCE [LARGE SCALE GENOMIC DNA]</scope>
    <source>
        <strain evidence="11 12">MBRSH7</strain>
    </source>
</reference>
<keyword evidence="5 9" id="KW-0067">ATP-binding</keyword>
<feature type="binding site" evidence="9">
    <location>
        <position position="99"/>
    </location>
    <ligand>
        <name>ATP</name>
        <dbReference type="ChEBI" id="CHEBI:30616"/>
    </ligand>
</feature>
<dbReference type="GO" id="GO:0004595">
    <property type="term" value="F:pantetheine-phosphate adenylyltransferase activity"/>
    <property type="evidence" value="ECO:0007669"/>
    <property type="project" value="UniProtKB-UniRule"/>
</dbReference>
<dbReference type="NCBIfam" id="TIGR01510">
    <property type="entry name" value="coaD_prev_kdtB"/>
    <property type="match status" value="1"/>
</dbReference>
<comment type="subunit">
    <text evidence="9">Homohexamer.</text>
</comment>
<dbReference type="GO" id="GO:0015937">
    <property type="term" value="P:coenzyme A biosynthetic process"/>
    <property type="evidence" value="ECO:0007669"/>
    <property type="project" value="UniProtKB-UniRule"/>
</dbReference>
<feature type="binding site" evidence="9">
    <location>
        <position position="18"/>
    </location>
    <ligand>
        <name>ATP</name>
        <dbReference type="ChEBI" id="CHEBI:30616"/>
    </ligand>
</feature>
<comment type="function">
    <text evidence="9">Reversibly transfers an adenylyl group from ATP to 4'-phosphopantetheine, yielding dephospho-CoA (dPCoA) and pyrophosphate.</text>
</comment>
<dbReference type="NCBIfam" id="TIGR00125">
    <property type="entry name" value="cyt_tran_rel"/>
    <property type="match status" value="1"/>
</dbReference>
<evidence type="ECO:0000256" key="9">
    <source>
        <dbReference type="HAMAP-Rule" id="MF_00151"/>
    </source>
</evidence>
<feature type="site" description="Transition state stabilizer" evidence="9">
    <location>
        <position position="18"/>
    </location>
</feature>
<dbReference type="PANTHER" id="PTHR21342">
    <property type="entry name" value="PHOSPHOPANTETHEINE ADENYLYLTRANSFERASE"/>
    <property type="match status" value="1"/>
</dbReference>
<sequence length="158" mass="17925">MIDKIIYPGSFDPITKGHEDIVNQLQNLASVVIVAIAEDNDKNSLYSIDQRLNLLNELYQNHQNIKVISYSGLTVDLAKKNNVSVIARGLRDEIDFAYERDLGDMNQKIDGSIRTIFLQSDPTLRSISSSLVRQLIHLNKDLSPFLSKKITNLINAWR</sequence>
<dbReference type="OrthoDB" id="9806661at2"/>
<feature type="binding site" evidence="9">
    <location>
        <position position="88"/>
    </location>
    <ligand>
        <name>substrate</name>
    </ligand>
</feature>
<dbReference type="Proteomes" id="UP000066549">
    <property type="component" value="Chromosome"/>
</dbReference>
<dbReference type="GO" id="GO:0005524">
    <property type="term" value="F:ATP binding"/>
    <property type="evidence" value="ECO:0007669"/>
    <property type="project" value="UniProtKB-KW"/>
</dbReference>
<organism evidence="11 12">
    <name type="scientific">Methylophilales bacterium MBRS-H7</name>
    <dbReference type="NCBI Taxonomy" id="1623450"/>
    <lineage>
        <taxon>Bacteria</taxon>
        <taxon>Pseudomonadati</taxon>
        <taxon>Pseudomonadota</taxon>
        <taxon>Betaproteobacteria</taxon>
        <taxon>Nitrosomonadales</taxon>
        <taxon>OM43 clade</taxon>
    </lineage>
</organism>
<name>A0A0H4IYR0_9PROT</name>
<comment type="pathway">
    <text evidence="9">Cofactor biosynthesis; coenzyme A biosynthesis; CoA from (R)-pantothenate: step 4/5.</text>
</comment>
<dbReference type="InterPro" id="IPR014729">
    <property type="entry name" value="Rossmann-like_a/b/a_fold"/>
</dbReference>